<organism evidence="2 3">
    <name type="scientific">Actinokineospora iranica</name>
    <dbReference type="NCBI Taxonomy" id="1271860"/>
    <lineage>
        <taxon>Bacteria</taxon>
        <taxon>Bacillati</taxon>
        <taxon>Actinomycetota</taxon>
        <taxon>Actinomycetes</taxon>
        <taxon>Pseudonocardiales</taxon>
        <taxon>Pseudonocardiaceae</taxon>
        <taxon>Actinokineospora</taxon>
    </lineage>
</organism>
<accession>A0A1G6M6V1</accession>
<keyword evidence="1" id="KW-1133">Transmembrane helix</keyword>
<keyword evidence="1" id="KW-0472">Membrane</keyword>
<proteinExistence type="predicted"/>
<keyword evidence="3" id="KW-1185">Reference proteome</keyword>
<sequence length="123" mass="12739">MLYAVGRPLSVSAWLAAPVLFMAAVLGLTAFGGLLIDAPWQVAITSGLWGGGAAITAALSRAVTWHSGRQRVLLALPYPGVLFGAGLVFDQIVVATPYAVAVGVPAVLVLVRMAWVPGRSWVS</sequence>
<gene>
    <name evidence="2" type="ORF">SAMN05216174_102399</name>
</gene>
<evidence type="ECO:0000313" key="3">
    <source>
        <dbReference type="Proteomes" id="UP000199501"/>
    </source>
</evidence>
<dbReference type="RefSeq" id="WP_091449147.1">
    <property type="nucleotide sequence ID" value="NZ_FMZZ01000002.1"/>
</dbReference>
<feature type="transmembrane region" description="Helical" evidence="1">
    <location>
        <begin position="12"/>
        <end position="36"/>
    </location>
</feature>
<dbReference type="AlphaFoldDB" id="A0A1G6M6V1"/>
<dbReference type="Proteomes" id="UP000199501">
    <property type="component" value="Unassembled WGS sequence"/>
</dbReference>
<feature type="transmembrane region" description="Helical" evidence="1">
    <location>
        <begin position="42"/>
        <end position="60"/>
    </location>
</feature>
<evidence type="ECO:0000313" key="2">
    <source>
        <dbReference type="EMBL" id="SDC51180.1"/>
    </source>
</evidence>
<dbReference type="EMBL" id="FMZZ01000002">
    <property type="protein sequence ID" value="SDC51180.1"/>
    <property type="molecule type" value="Genomic_DNA"/>
</dbReference>
<name>A0A1G6M6V1_9PSEU</name>
<dbReference type="OrthoDB" id="3700788at2"/>
<keyword evidence="1" id="KW-0812">Transmembrane</keyword>
<reference evidence="3" key="1">
    <citation type="submission" date="2016-10" db="EMBL/GenBank/DDBJ databases">
        <authorList>
            <person name="Varghese N."/>
            <person name="Submissions S."/>
        </authorList>
    </citation>
    <scope>NUCLEOTIDE SEQUENCE [LARGE SCALE GENOMIC DNA]</scope>
    <source>
        <strain evidence="3">IBRC-M 10403</strain>
    </source>
</reference>
<feature type="transmembrane region" description="Helical" evidence="1">
    <location>
        <begin position="72"/>
        <end position="89"/>
    </location>
</feature>
<evidence type="ECO:0000256" key="1">
    <source>
        <dbReference type="SAM" id="Phobius"/>
    </source>
</evidence>
<protein>
    <submittedName>
        <fullName evidence="2">Uncharacterized protein</fullName>
    </submittedName>
</protein>
<feature type="transmembrane region" description="Helical" evidence="1">
    <location>
        <begin position="95"/>
        <end position="115"/>
    </location>
</feature>